<keyword evidence="3" id="KW-1185">Reference proteome</keyword>
<evidence type="ECO:0000259" key="1">
    <source>
        <dbReference type="PROSITE" id="PS50181"/>
    </source>
</evidence>
<dbReference type="Gene3D" id="1.20.1280.50">
    <property type="match status" value="1"/>
</dbReference>
<protein>
    <recommendedName>
        <fullName evidence="1">F-box domain-containing protein</fullName>
    </recommendedName>
</protein>
<dbReference type="InterPro" id="IPR017451">
    <property type="entry name" value="F-box-assoc_interact_dom"/>
</dbReference>
<dbReference type="AlphaFoldDB" id="A0AAE1RT74"/>
<dbReference type="InterPro" id="IPR050796">
    <property type="entry name" value="SCF_F-box_component"/>
</dbReference>
<reference evidence="2" key="1">
    <citation type="submission" date="2023-12" db="EMBL/GenBank/DDBJ databases">
        <title>Genome assembly of Anisodus tanguticus.</title>
        <authorList>
            <person name="Wang Y.-J."/>
        </authorList>
    </citation>
    <scope>NUCLEOTIDE SEQUENCE</scope>
    <source>
        <strain evidence="2">KB-2021</strain>
        <tissue evidence="2">Leaf</tissue>
    </source>
</reference>
<organism evidence="2 3">
    <name type="scientific">Anisodus tanguticus</name>
    <dbReference type="NCBI Taxonomy" id="243964"/>
    <lineage>
        <taxon>Eukaryota</taxon>
        <taxon>Viridiplantae</taxon>
        <taxon>Streptophyta</taxon>
        <taxon>Embryophyta</taxon>
        <taxon>Tracheophyta</taxon>
        <taxon>Spermatophyta</taxon>
        <taxon>Magnoliopsida</taxon>
        <taxon>eudicotyledons</taxon>
        <taxon>Gunneridae</taxon>
        <taxon>Pentapetalae</taxon>
        <taxon>asterids</taxon>
        <taxon>lamiids</taxon>
        <taxon>Solanales</taxon>
        <taxon>Solanaceae</taxon>
        <taxon>Solanoideae</taxon>
        <taxon>Hyoscyameae</taxon>
        <taxon>Anisodus</taxon>
    </lineage>
</organism>
<comment type="caution">
    <text evidence="2">The sequence shown here is derived from an EMBL/GenBank/DDBJ whole genome shotgun (WGS) entry which is preliminary data.</text>
</comment>
<accession>A0AAE1RT74</accession>
<dbReference type="EMBL" id="JAVYJV010000012">
    <property type="protein sequence ID" value="KAK4357180.1"/>
    <property type="molecule type" value="Genomic_DNA"/>
</dbReference>
<evidence type="ECO:0000313" key="3">
    <source>
        <dbReference type="Proteomes" id="UP001291623"/>
    </source>
</evidence>
<dbReference type="NCBIfam" id="TIGR01640">
    <property type="entry name" value="F_box_assoc_1"/>
    <property type="match status" value="1"/>
</dbReference>
<dbReference type="PANTHER" id="PTHR31672:SF13">
    <property type="entry name" value="F-BOX PROTEIN CPR30-LIKE"/>
    <property type="match status" value="1"/>
</dbReference>
<dbReference type="SUPFAM" id="SSF81383">
    <property type="entry name" value="F-box domain"/>
    <property type="match status" value="1"/>
</dbReference>
<dbReference type="Pfam" id="PF00646">
    <property type="entry name" value="F-box"/>
    <property type="match status" value="1"/>
</dbReference>
<sequence>MEMSNNIATPVLPPELISEIFLRLPVKTLLKMRCVSKSMLSLISSPQFVRTHLKLSANNQEFTYHKLLFRNFEYENNNLTFYSYPLYPTMYEVPQHIPTELDDFSCEDIFGDRYRILGSCDGLFCISRDFEVLFLWNPSTRKFKELPPSGINVSCRENLDFSYGFGYTEDQSDYRVVEIVGSERNICYDVSVYSLRTNSWKRIQEYPNIIFWDHCGIFVNGKIHWIAEDRVGVRFISSFNLADETFGNVALPNLNDNEFDWEIGCSGSNICLFCYEENKTDVWVTKANEVVESWTKVVSIPSEDYEVFPIFISQNNEILVHESRSLVWYNSRDNTFMHPEVLIRCESANILGIYIESLVSPNFLEEPTDQ</sequence>
<dbReference type="InterPro" id="IPR011043">
    <property type="entry name" value="Gal_Oxase/kelch_b-propeller"/>
</dbReference>
<dbReference type="SMART" id="SM00256">
    <property type="entry name" value="FBOX"/>
    <property type="match status" value="1"/>
</dbReference>
<dbReference type="SUPFAM" id="SSF50965">
    <property type="entry name" value="Galactose oxidase, central domain"/>
    <property type="match status" value="1"/>
</dbReference>
<dbReference type="PANTHER" id="PTHR31672">
    <property type="entry name" value="BNACNNG10540D PROTEIN"/>
    <property type="match status" value="1"/>
</dbReference>
<dbReference type="InterPro" id="IPR006527">
    <property type="entry name" value="F-box-assoc_dom_typ1"/>
</dbReference>
<dbReference type="Proteomes" id="UP001291623">
    <property type="component" value="Unassembled WGS sequence"/>
</dbReference>
<dbReference type="InterPro" id="IPR001810">
    <property type="entry name" value="F-box_dom"/>
</dbReference>
<dbReference type="PROSITE" id="PS50181">
    <property type="entry name" value="FBOX"/>
    <property type="match status" value="1"/>
</dbReference>
<proteinExistence type="predicted"/>
<evidence type="ECO:0000313" key="2">
    <source>
        <dbReference type="EMBL" id="KAK4357180.1"/>
    </source>
</evidence>
<gene>
    <name evidence="2" type="ORF">RND71_022790</name>
</gene>
<name>A0AAE1RT74_9SOLA</name>
<dbReference type="InterPro" id="IPR036047">
    <property type="entry name" value="F-box-like_dom_sf"/>
</dbReference>
<dbReference type="Pfam" id="PF07734">
    <property type="entry name" value="FBA_1"/>
    <property type="match status" value="1"/>
</dbReference>
<feature type="domain" description="F-box" evidence="1">
    <location>
        <begin position="6"/>
        <end position="52"/>
    </location>
</feature>